<dbReference type="EMBL" id="LJAM02000321">
    <property type="protein sequence ID" value="RAP70535.1"/>
    <property type="molecule type" value="Genomic_DNA"/>
</dbReference>
<dbReference type="InterPro" id="IPR036052">
    <property type="entry name" value="TrpB-like_PALP_sf"/>
</dbReference>
<dbReference type="AlphaFoldDB" id="A0A328TNJ6"/>
<name>A0A328TNJ6_9GAMM</name>
<accession>A0A328TNJ6</accession>
<evidence type="ECO:0000313" key="1">
    <source>
        <dbReference type="EMBL" id="RAP70535.1"/>
    </source>
</evidence>
<evidence type="ECO:0000313" key="2">
    <source>
        <dbReference type="Proteomes" id="UP000244334"/>
    </source>
</evidence>
<protein>
    <submittedName>
        <fullName evidence="1">D-serine dehydratase domain protein</fullName>
    </submittedName>
</protein>
<organism evidence="1 2">
    <name type="scientific">Candidatus Erwinia dacicola</name>
    <dbReference type="NCBI Taxonomy" id="252393"/>
    <lineage>
        <taxon>Bacteria</taxon>
        <taxon>Pseudomonadati</taxon>
        <taxon>Pseudomonadota</taxon>
        <taxon>Gammaproteobacteria</taxon>
        <taxon>Enterobacterales</taxon>
        <taxon>Erwiniaceae</taxon>
        <taxon>Erwinia</taxon>
    </lineage>
</organism>
<sequence>MKPSTLAGMAGSWRISAQPEKLAQQGISPAALTGATHLVWATGGGIVPPAEMAQYQASALKVLNP</sequence>
<gene>
    <name evidence="1" type="ORF">ACZ87_02661</name>
</gene>
<dbReference type="Gene3D" id="3.40.50.1100">
    <property type="match status" value="1"/>
</dbReference>
<comment type="caution">
    <text evidence="1">The sequence shown here is derived from an EMBL/GenBank/DDBJ whole genome shotgun (WGS) entry which is preliminary data.</text>
</comment>
<keyword evidence="2" id="KW-1185">Reference proteome</keyword>
<dbReference type="Proteomes" id="UP000244334">
    <property type="component" value="Unassembled WGS sequence"/>
</dbReference>
<reference evidence="1" key="1">
    <citation type="submission" date="2018-04" db="EMBL/GenBank/DDBJ databases">
        <title>Genomes of the Obligate Erwinia dacicola and Facultative Enterobacter sp. OLF Endosymbionts of the Olive Fruit fly, Bactrocera oleae.</title>
        <authorList>
            <person name="Estes A.M."/>
            <person name="Hearn D.J."/>
            <person name="Agarwal S."/>
            <person name="Pierson E.A."/>
            <person name="Dunning-Hotopp J.C."/>
        </authorList>
    </citation>
    <scope>NUCLEOTIDE SEQUENCE [LARGE SCALE GENOMIC DNA]</scope>
    <source>
        <strain evidence="1">Oroville</strain>
    </source>
</reference>
<proteinExistence type="predicted"/>